<evidence type="ECO:0000313" key="2">
    <source>
        <dbReference type="EMBL" id="KKK26104.1"/>
    </source>
</evidence>
<keyword evidence="1" id="KW-0472">Membrane</keyword>
<dbReference type="VEuPathDB" id="FungiDB:P175DRAFT_0531498"/>
<evidence type="ECO:0000313" key="3">
    <source>
        <dbReference type="Proteomes" id="UP000034947"/>
    </source>
</evidence>
<dbReference type="AlphaFoldDB" id="A0A0F8V2W2"/>
<comment type="caution">
    <text evidence="2">The sequence shown here is derived from an EMBL/GenBank/DDBJ whole genome shotgun (WGS) entry which is preliminary data.</text>
</comment>
<dbReference type="OrthoDB" id="5428890at2759"/>
<protein>
    <submittedName>
        <fullName evidence="2">Uncharacterized protein</fullName>
    </submittedName>
</protein>
<keyword evidence="1" id="KW-0812">Transmembrane</keyword>
<keyword evidence="1" id="KW-1133">Transmembrane helix</keyword>
<proteinExistence type="predicted"/>
<dbReference type="Proteomes" id="UP000034947">
    <property type="component" value="Unassembled WGS sequence"/>
</dbReference>
<organism evidence="2 3">
    <name type="scientific">Aspergillus ochraceoroseus</name>
    <dbReference type="NCBI Taxonomy" id="138278"/>
    <lineage>
        <taxon>Eukaryota</taxon>
        <taxon>Fungi</taxon>
        <taxon>Dikarya</taxon>
        <taxon>Ascomycota</taxon>
        <taxon>Pezizomycotina</taxon>
        <taxon>Eurotiomycetes</taxon>
        <taxon>Eurotiomycetidae</taxon>
        <taxon>Eurotiales</taxon>
        <taxon>Aspergillaceae</taxon>
        <taxon>Aspergillus</taxon>
        <taxon>Aspergillus subgen. Nidulantes</taxon>
    </lineage>
</organism>
<feature type="transmembrane region" description="Helical" evidence="1">
    <location>
        <begin position="409"/>
        <end position="434"/>
    </location>
</feature>
<accession>A0A0F8V2W2</accession>
<keyword evidence="3" id="KW-1185">Reference proteome</keyword>
<sequence>MAKHFRRPIRTKSTKRPSLLLVPKVKSLTWPRLSRVGQFPPEVIRSHTVPGAPDWYNAWLSARFRTLPTVLFDVFQTNREHCDEAVRWDRFLSAYDAISKCITSTKSMTVDGIIGQLQDNGVLKAEMTSEHLGYSRYLVFNVLGWQTMLFKPVVLDNIPSPLLQLAIDEGEGCCPYTHMYLLQDTHACAQSSLSELLMGFGILLPSKNACLDDNEDVQREFHQRLELNTRTFNVYSLISIAGIRIRWVDSLSCHLEFNSVTNELSIFQFPSFCQQTLLAFQRGTRGALHACATTSRLRCQWATEDDINHFLLETLLSYRLLFGQSPKSRRIFRSLDPFLLASKESCDPLLSKLCLVQRYNDPHLAEREIYHLPRDFPVLRYRIIVLQRYLTTKTPRTLMQLWRDKRDSANWLTFWAVIVFGAFGSLMALLQVILQLVQLLQ</sequence>
<evidence type="ECO:0000256" key="1">
    <source>
        <dbReference type="SAM" id="Phobius"/>
    </source>
</evidence>
<dbReference type="EMBL" id="JYKN01000015">
    <property type="protein sequence ID" value="KKK26104.1"/>
    <property type="molecule type" value="Genomic_DNA"/>
</dbReference>
<reference evidence="2 3" key="1">
    <citation type="submission" date="2015-02" db="EMBL/GenBank/DDBJ databases">
        <title>Draft Genome Sequences of Two Closely-Related Aflatoxigenic Aspergillus Species Obtained from the Cote d'Ivoire.</title>
        <authorList>
            <person name="Moore G.G."/>
            <person name="Beltz S.B."/>
            <person name="Mack B.M."/>
        </authorList>
    </citation>
    <scope>NUCLEOTIDE SEQUENCE [LARGE SCALE GENOMIC DNA]</scope>
    <source>
        <strain evidence="2 3">SRRC1432</strain>
    </source>
</reference>
<name>A0A0F8V2W2_9EURO</name>
<gene>
    <name evidence="2" type="ORF">AOCH_003448</name>
</gene>